<dbReference type="InterPro" id="IPR007497">
    <property type="entry name" value="SIMPL/DUF541"/>
</dbReference>
<dbReference type="EMBL" id="JACHEN010000013">
    <property type="protein sequence ID" value="MBB6216228.1"/>
    <property type="molecule type" value="Genomic_DNA"/>
</dbReference>
<dbReference type="PANTHER" id="PTHR34387:SF1">
    <property type="entry name" value="PERIPLASMIC IMMUNOGENIC PROTEIN"/>
    <property type="match status" value="1"/>
</dbReference>
<organism evidence="1 2">
    <name type="scientific">Anaerosolibacter carboniphilus</name>
    <dbReference type="NCBI Taxonomy" id="1417629"/>
    <lineage>
        <taxon>Bacteria</taxon>
        <taxon>Bacillati</taxon>
        <taxon>Bacillota</taxon>
        <taxon>Clostridia</taxon>
        <taxon>Peptostreptococcales</taxon>
        <taxon>Thermotaleaceae</taxon>
        <taxon>Anaerosolibacter</taxon>
    </lineage>
</organism>
<sequence length="232" mass="25610">MLSVPLNYGTPNVPSHISQMFRQFPYQLKVVGTADVQVTPDMASVSLGVSTENQELKLAQEQNTQIVNRVIQGLIGAGIPQKDIQTQSYTIDPQYDYVEGRQIFRNYRVVHMLLVTIRNIDRIGTVIDGAVANGANIINNIVFSTADPSRYYKQALTLAINDAINKASVIGQSIRAIVSKMPVHVVEESSQPIPFEDRQLLKAAEGITPIQPGQINISARVVATFTYRPLPH</sequence>
<dbReference type="InterPro" id="IPR052022">
    <property type="entry name" value="26kDa_periplasmic_antigen"/>
</dbReference>
<dbReference type="Gene3D" id="3.30.110.170">
    <property type="entry name" value="Protein of unknown function (DUF541), domain 1"/>
    <property type="match status" value="1"/>
</dbReference>
<proteinExistence type="predicted"/>
<comment type="caution">
    <text evidence="1">The sequence shown here is derived from an EMBL/GenBank/DDBJ whole genome shotgun (WGS) entry which is preliminary data.</text>
</comment>
<dbReference type="GO" id="GO:0006974">
    <property type="term" value="P:DNA damage response"/>
    <property type="evidence" value="ECO:0007669"/>
    <property type="project" value="TreeGrafter"/>
</dbReference>
<dbReference type="Gene3D" id="3.30.70.2970">
    <property type="entry name" value="Protein of unknown function (DUF541), domain 2"/>
    <property type="match status" value="1"/>
</dbReference>
<keyword evidence="2" id="KW-1185">Reference proteome</keyword>
<reference evidence="1 2" key="1">
    <citation type="submission" date="2020-08" db="EMBL/GenBank/DDBJ databases">
        <title>Genomic Encyclopedia of Type Strains, Phase IV (KMG-IV): sequencing the most valuable type-strain genomes for metagenomic binning, comparative biology and taxonomic classification.</title>
        <authorList>
            <person name="Goeker M."/>
        </authorList>
    </citation>
    <scope>NUCLEOTIDE SEQUENCE [LARGE SCALE GENOMIC DNA]</scope>
    <source>
        <strain evidence="1 2">DSM 103526</strain>
    </source>
</reference>
<accession>A0A841KVI5</accession>
<dbReference type="RefSeq" id="WP_184310767.1">
    <property type="nucleotide sequence ID" value="NZ_JACHEN010000013.1"/>
</dbReference>
<dbReference type="AlphaFoldDB" id="A0A841KVI5"/>
<dbReference type="Proteomes" id="UP000579281">
    <property type="component" value="Unassembled WGS sequence"/>
</dbReference>
<dbReference type="Pfam" id="PF04402">
    <property type="entry name" value="SIMPL"/>
    <property type="match status" value="1"/>
</dbReference>
<gene>
    <name evidence="1" type="ORF">HNQ80_002327</name>
</gene>
<protein>
    <recommendedName>
        <fullName evidence="3">DUF541 domain-containing protein</fullName>
    </recommendedName>
</protein>
<evidence type="ECO:0000313" key="2">
    <source>
        <dbReference type="Proteomes" id="UP000579281"/>
    </source>
</evidence>
<evidence type="ECO:0008006" key="3">
    <source>
        <dbReference type="Google" id="ProtNLM"/>
    </source>
</evidence>
<dbReference type="PANTHER" id="PTHR34387">
    <property type="entry name" value="SLR1258 PROTEIN"/>
    <property type="match status" value="1"/>
</dbReference>
<name>A0A841KVI5_9FIRM</name>
<evidence type="ECO:0000313" key="1">
    <source>
        <dbReference type="EMBL" id="MBB6216228.1"/>
    </source>
</evidence>